<keyword evidence="3" id="KW-1185">Reference proteome</keyword>
<name>A0A7W9SWW0_ARMRO</name>
<feature type="domain" description="HTH cro/C1-type" evidence="1">
    <location>
        <begin position="24"/>
        <end position="79"/>
    </location>
</feature>
<reference evidence="2 3" key="1">
    <citation type="submission" date="2020-08" db="EMBL/GenBank/DDBJ databases">
        <title>Genomic Encyclopedia of Type Strains, Phase IV (KMG-IV): sequencing the most valuable type-strain genomes for metagenomic binning, comparative biology and taxonomic classification.</title>
        <authorList>
            <person name="Goeker M."/>
        </authorList>
    </citation>
    <scope>NUCLEOTIDE SEQUENCE [LARGE SCALE GENOMIC DNA]</scope>
    <source>
        <strain evidence="2 3">DSM 23562</strain>
    </source>
</reference>
<dbReference type="InterPro" id="IPR010982">
    <property type="entry name" value="Lambda_DNA-bd_dom_sf"/>
</dbReference>
<dbReference type="AlphaFoldDB" id="A0A7W9SWW0"/>
<evidence type="ECO:0000313" key="2">
    <source>
        <dbReference type="EMBL" id="MBB6053860.1"/>
    </source>
</evidence>
<dbReference type="InterPro" id="IPR001387">
    <property type="entry name" value="Cro/C1-type_HTH"/>
</dbReference>
<dbReference type="CDD" id="cd00093">
    <property type="entry name" value="HTH_XRE"/>
    <property type="match status" value="1"/>
</dbReference>
<evidence type="ECO:0000313" key="3">
    <source>
        <dbReference type="Proteomes" id="UP000520814"/>
    </source>
</evidence>
<dbReference type="Pfam" id="PF01381">
    <property type="entry name" value="HTH_3"/>
    <property type="match status" value="1"/>
</dbReference>
<dbReference type="PROSITE" id="PS50943">
    <property type="entry name" value="HTH_CROC1"/>
    <property type="match status" value="1"/>
</dbReference>
<dbReference type="Gene3D" id="1.10.260.40">
    <property type="entry name" value="lambda repressor-like DNA-binding domains"/>
    <property type="match status" value="1"/>
</dbReference>
<dbReference type="SMART" id="SM00530">
    <property type="entry name" value="HTH_XRE"/>
    <property type="match status" value="1"/>
</dbReference>
<dbReference type="EMBL" id="JACHGW010000009">
    <property type="protein sequence ID" value="MBB6053860.1"/>
    <property type="molecule type" value="Genomic_DNA"/>
</dbReference>
<gene>
    <name evidence="2" type="ORF">HNQ39_005707</name>
</gene>
<dbReference type="GO" id="GO:0003677">
    <property type="term" value="F:DNA binding"/>
    <property type="evidence" value="ECO:0007669"/>
    <property type="project" value="InterPro"/>
</dbReference>
<dbReference type="SUPFAM" id="SSF47413">
    <property type="entry name" value="lambda repressor-like DNA-binding domains"/>
    <property type="match status" value="1"/>
</dbReference>
<organism evidence="2 3">
    <name type="scientific">Armatimonas rosea</name>
    <dbReference type="NCBI Taxonomy" id="685828"/>
    <lineage>
        <taxon>Bacteria</taxon>
        <taxon>Bacillati</taxon>
        <taxon>Armatimonadota</taxon>
        <taxon>Armatimonadia</taxon>
        <taxon>Armatimonadales</taxon>
        <taxon>Armatimonadaceae</taxon>
        <taxon>Armatimonas</taxon>
    </lineage>
</organism>
<dbReference type="Proteomes" id="UP000520814">
    <property type="component" value="Unassembled WGS sequence"/>
</dbReference>
<accession>A0A7W9SWW0</accession>
<dbReference type="RefSeq" id="WP_184203948.1">
    <property type="nucleotide sequence ID" value="NZ_JACHGW010000009.1"/>
</dbReference>
<protein>
    <submittedName>
        <fullName evidence="2">Transcriptional regulator with XRE-family HTH domain</fullName>
    </submittedName>
</protein>
<evidence type="ECO:0000259" key="1">
    <source>
        <dbReference type="PROSITE" id="PS50943"/>
    </source>
</evidence>
<sequence length="86" mass="9747">MDTYRNTNSLSNIPVPLEWLGAILVTARKERNLSQGQLADLLGAHQSVVARWETEGYRSVNLERLVQVAEALEFEISLWPKPKSKI</sequence>
<proteinExistence type="predicted"/>
<comment type="caution">
    <text evidence="2">The sequence shown here is derived from an EMBL/GenBank/DDBJ whole genome shotgun (WGS) entry which is preliminary data.</text>
</comment>